<evidence type="ECO:0000313" key="4">
    <source>
        <dbReference type="Proteomes" id="UP001310594"/>
    </source>
</evidence>
<dbReference type="PANTHER" id="PTHR45614">
    <property type="entry name" value="MYB PROTEIN-RELATED"/>
    <property type="match status" value="1"/>
</dbReference>
<organism evidence="3 4">
    <name type="scientific">Elasticomyces elasticus</name>
    <dbReference type="NCBI Taxonomy" id="574655"/>
    <lineage>
        <taxon>Eukaryota</taxon>
        <taxon>Fungi</taxon>
        <taxon>Dikarya</taxon>
        <taxon>Ascomycota</taxon>
        <taxon>Pezizomycotina</taxon>
        <taxon>Dothideomycetes</taxon>
        <taxon>Dothideomycetidae</taxon>
        <taxon>Mycosphaerellales</taxon>
        <taxon>Teratosphaeriaceae</taxon>
        <taxon>Elasticomyces</taxon>
    </lineage>
</organism>
<dbReference type="GO" id="GO:0005634">
    <property type="term" value="C:nucleus"/>
    <property type="evidence" value="ECO:0007669"/>
    <property type="project" value="TreeGrafter"/>
</dbReference>
<dbReference type="PROSITE" id="PS50090">
    <property type="entry name" value="MYB_LIKE"/>
    <property type="match status" value="1"/>
</dbReference>
<dbReference type="GO" id="GO:0000981">
    <property type="term" value="F:DNA-binding transcription factor activity, RNA polymerase II-specific"/>
    <property type="evidence" value="ECO:0007669"/>
    <property type="project" value="TreeGrafter"/>
</dbReference>
<evidence type="ECO:0000256" key="1">
    <source>
        <dbReference type="SAM" id="MobiDB-lite"/>
    </source>
</evidence>
<dbReference type="SUPFAM" id="SSF46689">
    <property type="entry name" value="Homeodomain-like"/>
    <property type="match status" value="1"/>
</dbReference>
<accession>A0AAN7VYY8</accession>
<sequence length="323" mass="36535">MNLPELACATEWRSLPFTKTLHAPRAFGARSQQNTATSWSRPARRHRPWTQAEDDLIVTLRSGGWSTPAIVESLAAKGLGVRSYQAVVQRILKTLGPAGKVEIVLQRSRFTHEERVHLMQLKDQGVPLPSMLSIFPGRTEDQIRNCIQSCERRSSNGPFTDAEDKLLAKLREQDQMSWNDIASRVLGRDAYACCGRYRIITPLSARATTRSPRARTAEEVTQIRQLREEGMTFQAIADHTGLTLNSVAGLYYSHTVQDTFPMRRRSHQPFTKEDDVELRELKSAGRTFEAIQKLTGRSVSSLRWRWNALRIQKNSSSADNSSD</sequence>
<feature type="compositionally biased region" description="Polar residues" evidence="1">
    <location>
        <begin position="30"/>
        <end position="40"/>
    </location>
</feature>
<feature type="domain" description="Myb-like" evidence="2">
    <location>
        <begin position="151"/>
        <end position="201"/>
    </location>
</feature>
<feature type="region of interest" description="Disordered" evidence="1">
    <location>
        <begin position="26"/>
        <end position="45"/>
    </location>
</feature>
<dbReference type="InterPro" id="IPR001005">
    <property type="entry name" value="SANT/Myb"/>
</dbReference>
<dbReference type="AlphaFoldDB" id="A0AAN7VYY8"/>
<name>A0AAN7VYY8_9PEZI</name>
<reference evidence="3" key="1">
    <citation type="submission" date="2023-08" db="EMBL/GenBank/DDBJ databases">
        <title>Black Yeasts Isolated from many extreme environments.</title>
        <authorList>
            <person name="Coleine C."/>
            <person name="Stajich J.E."/>
            <person name="Selbmann L."/>
        </authorList>
    </citation>
    <scope>NUCLEOTIDE SEQUENCE</scope>
    <source>
        <strain evidence="3">CCFEE 5810</strain>
    </source>
</reference>
<dbReference type="Proteomes" id="UP001310594">
    <property type="component" value="Unassembled WGS sequence"/>
</dbReference>
<dbReference type="InterPro" id="IPR009057">
    <property type="entry name" value="Homeodomain-like_sf"/>
</dbReference>
<dbReference type="EMBL" id="JAVRQU010000017">
    <property type="protein sequence ID" value="KAK5693566.1"/>
    <property type="molecule type" value="Genomic_DNA"/>
</dbReference>
<dbReference type="GO" id="GO:0000978">
    <property type="term" value="F:RNA polymerase II cis-regulatory region sequence-specific DNA binding"/>
    <property type="evidence" value="ECO:0007669"/>
    <property type="project" value="TreeGrafter"/>
</dbReference>
<evidence type="ECO:0000259" key="2">
    <source>
        <dbReference type="PROSITE" id="PS50090"/>
    </source>
</evidence>
<dbReference type="Pfam" id="PF13921">
    <property type="entry name" value="Myb_DNA-bind_6"/>
    <property type="match status" value="1"/>
</dbReference>
<protein>
    <recommendedName>
        <fullName evidence="2">Myb-like domain-containing protein</fullName>
    </recommendedName>
</protein>
<gene>
    <name evidence="3" type="ORF">LTR97_010135</name>
</gene>
<dbReference type="Gene3D" id="1.10.10.60">
    <property type="entry name" value="Homeodomain-like"/>
    <property type="match status" value="1"/>
</dbReference>
<comment type="caution">
    <text evidence="3">The sequence shown here is derived from an EMBL/GenBank/DDBJ whole genome shotgun (WGS) entry which is preliminary data.</text>
</comment>
<proteinExistence type="predicted"/>
<evidence type="ECO:0000313" key="3">
    <source>
        <dbReference type="EMBL" id="KAK5693566.1"/>
    </source>
</evidence>
<dbReference type="InterPro" id="IPR050560">
    <property type="entry name" value="MYB_TF"/>
</dbReference>